<proteinExistence type="inferred from homology"/>
<dbReference type="OrthoDB" id="9797618at2"/>
<comment type="similarity">
    <text evidence="2">Belongs to the LolB family.</text>
</comment>
<name>A0A0K6IRX7_9PROT</name>
<evidence type="ECO:0000256" key="8">
    <source>
        <dbReference type="ARBA" id="ARBA00023136"/>
    </source>
</evidence>
<organism evidence="14 15">
    <name type="scientific">Tepidiphilus thermophilus</name>
    <dbReference type="NCBI Taxonomy" id="876478"/>
    <lineage>
        <taxon>Bacteria</taxon>
        <taxon>Pseudomonadati</taxon>
        <taxon>Pseudomonadota</taxon>
        <taxon>Hydrogenophilia</taxon>
        <taxon>Hydrogenophilales</taxon>
        <taxon>Hydrogenophilaceae</taxon>
        <taxon>Tepidiphilus</taxon>
    </lineage>
</organism>
<dbReference type="Pfam" id="PF03550">
    <property type="entry name" value="LolB"/>
    <property type="match status" value="1"/>
</dbReference>
<keyword evidence="15" id="KW-1185">Reference proteome</keyword>
<dbReference type="GO" id="GO:0015031">
    <property type="term" value="P:protein transport"/>
    <property type="evidence" value="ECO:0007669"/>
    <property type="project" value="UniProtKB-KW"/>
</dbReference>
<feature type="chain" id="PRO_5005505455" description="Outer-membrane lipoprotein LolB" evidence="13">
    <location>
        <begin position="23"/>
        <end position="191"/>
    </location>
</feature>
<keyword evidence="11" id="KW-0998">Cell outer membrane</keyword>
<evidence type="ECO:0000256" key="12">
    <source>
        <dbReference type="ARBA" id="ARBA00023288"/>
    </source>
</evidence>
<evidence type="ECO:0000256" key="2">
    <source>
        <dbReference type="ARBA" id="ARBA00009696"/>
    </source>
</evidence>
<dbReference type="Proteomes" id="UP000182108">
    <property type="component" value="Unassembled WGS sequence"/>
</dbReference>
<dbReference type="InterPro" id="IPR029046">
    <property type="entry name" value="LolA/LolB/LppX"/>
</dbReference>
<dbReference type="CDD" id="cd16326">
    <property type="entry name" value="LolB"/>
    <property type="match status" value="1"/>
</dbReference>
<evidence type="ECO:0000256" key="3">
    <source>
        <dbReference type="ARBA" id="ARBA00011245"/>
    </source>
</evidence>
<dbReference type="InterPro" id="IPR004565">
    <property type="entry name" value="OM_lipoprot_LolB"/>
</dbReference>
<comment type="subunit">
    <text evidence="3">Monomer.</text>
</comment>
<accession>A0A0K6IRX7</accession>
<keyword evidence="6 13" id="KW-0732">Signal</keyword>
<comment type="subcellular location">
    <subcellularLocation>
        <location evidence="1">Cell outer membrane</location>
        <topology evidence="1">Lipid-anchor</topology>
    </subcellularLocation>
</comment>
<sequence length="191" mass="20625">MSRPFAARCALLAALLLPYGCATVPGNAPEPPAATPAPLLTQFRLTGRLAADDGEHRFATAFAWSHTPSRAELSLFAPTGQTLARLTLEDGDAALATAEGERHEADAAALLEPLLGFSPPPLSALTAWIQGDPGPAPDRIERDQAGRPYRVWHSGWIVTFDSWQDDRPRRLTIERGAARLVLLLDTWSSEP</sequence>
<evidence type="ECO:0000256" key="4">
    <source>
        <dbReference type="ARBA" id="ARBA00016202"/>
    </source>
</evidence>
<keyword evidence="5" id="KW-0813">Transport</keyword>
<dbReference type="Gene3D" id="2.50.20.10">
    <property type="entry name" value="Lipoprotein localisation LolA/LolB/LppX"/>
    <property type="match status" value="1"/>
</dbReference>
<feature type="signal peptide" evidence="13">
    <location>
        <begin position="1"/>
        <end position="22"/>
    </location>
</feature>
<evidence type="ECO:0000256" key="9">
    <source>
        <dbReference type="ARBA" id="ARBA00023139"/>
    </source>
</evidence>
<keyword evidence="10" id="KW-0143">Chaperone</keyword>
<dbReference type="AlphaFoldDB" id="A0A0K6IRX7"/>
<evidence type="ECO:0000313" key="15">
    <source>
        <dbReference type="Proteomes" id="UP000182108"/>
    </source>
</evidence>
<evidence type="ECO:0000256" key="13">
    <source>
        <dbReference type="SAM" id="SignalP"/>
    </source>
</evidence>
<evidence type="ECO:0000313" key="14">
    <source>
        <dbReference type="EMBL" id="CUB05848.1"/>
    </source>
</evidence>
<dbReference type="EMBL" id="CYHH01000002">
    <property type="protein sequence ID" value="CUB05848.1"/>
    <property type="molecule type" value="Genomic_DNA"/>
</dbReference>
<keyword evidence="9" id="KW-0564">Palmitate</keyword>
<keyword evidence="7" id="KW-0653">Protein transport</keyword>
<protein>
    <recommendedName>
        <fullName evidence="4">Outer-membrane lipoprotein LolB</fullName>
    </recommendedName>
</protein>
<gene>
    <name evidence="14" type="ORF">Ga0061068_102170</name>
</gene>
<evidence type="ECO:0000256" key="7">
    <source>
        <dbReference type="ARBA" id="ARBA00022927"/>
    </source>
</evidence>
<keyword evidence="8" id="KW-0472">Membrane</keyword>
<evidence type="ECO:0000256" key="1">
    <source>
        <dbReference type="ARBA" id="ARBA00004459"/>
    </source>
</evidence>
<evidence type="ECO:0000256" key="11">
    <source>
        <dbReference type="ARBA" id="ARBA00023237"/>
    </source>
</evidence>
<dbReference type="GO" id="GO:0009279">
    <property type="term" value="C:cell outer membrane"/>
    <property type="evidence" value="ECO:0007669"/>
    <property type="project" value="UniProtKB-SubCell"/>
</dbReference>
<evidence type="ECO:0000256" key="5">
    <source>
        <dbReference type="ARBA" id="ARBA00022448"/>
    </source>
</evidence>
<dbReference type="RefSeq" id="WP_055422887.1">
    <property type="nucleotide sequence ID" value="NZ_CYHH01000002.1"/>
</dbReference>
<dbReference type="SUPFAM" id="SSF89392">
    <property type="entry name" value="Prokaryotic lipoproteins and lipoprotein localization factors"/>
    <property type="match status" value="1"/>
</dbReference>
<evidence type="ECO:0000256" key="6">
    <source>
        <dbReference type="ARBA" id="ARBA00022729"/>
    </source>
</evidence>
<evidence type="ECO:0000256" key="10">
    <source>
        <dbReference type="ARBA" id="ARBA00023186"/>
    </source>
</evidence>
<keyword evidence="12 14" id="KW-0449">Lipoprotein</keyword>
<reference evidence="15" key="1">
    <citation type="submission" date="2015-08" db="EMBL/GenBank/DDBJ databases">
        <authorList>
            <person name="Babu N.S."/>
            <person name="Beckwith C.J."/>
            <person name="Beseler K.G."/>
            <person name="Brison A."/>
            <person name="Carone J.V."/>
            <person name="Caskin T.P."/>
            <person name="Diamond M."/>
            <person name="Durham M.E."/>
            <person name="Foxe J.M."/>
            <person name="Go M."/>
            <person name="Henderson B.A."/>
            <person name="Jones I.B."/>
            <person name="McGettigan J.A."/>
            <person name="Micheletti S.J."/>
            <person name="Nasrallah M.E."/>
            <person name="Ortiz D."/>
            <person name="Piller C.R."/>
            <person name="Privatt S.R."/>
            <person name="Schneider S.L."/>
            <person name="Sharp S."/>
            <person name="Smith T.C."/>
            <person name="Stanton J.D."/>
            <person name="Ullery H.E."/>
            <person name="Wilson R.J."/>
            <person name="Serrano M.G."/>
            <person name="Buck G."/>
            <person name="Lee V."/>
            <person name="Wang Y."/>
            <person name="Carvalho R."/>
            <person name="Voegtly L."/>
            <person name="Shi R."/>
            <person name="Duckworth R."/>
            <person name="Johnson A."/>
            <person name="Loviza R."/>
            <person name="Walstead R."/>
            <person name="Shah Z."/>
            <person name="Kiflezghi M."/>
            <person name="Wade K."/>
            <person name="Ball S.L."/>
            <person name="Bradley K.W."/>
            <person name="Asai D.J."/>
            <person name="Bowman C.A."/>
            <person name="Russell D.A."/>
            <person name="Pope W.H."/>
            <person name="Jacobs-Sera D."/>
            <person name="Hendrix R.W."/>
            <person name="Hatfull G.F."/>
        </authorList>
    </citation>
    <scope>NUCLEOTIDE SEQUENCE [LARGE SCALE GENOMIC DNA]</scope>
    <source>
        <strain evidence="15">JCM 19170</strain>
    </source>
</reference>